<protein>
    <recommendedName>
        <fullName evidence="4">Lipoprotein</fullName>
    </recommendedName>
</protein>
<comment type="caution">
    <text evidence="2">The sequence shown here is derived from an EMBL/GenBank/DDBJ whole genome shotgun (WGS) entry which is preliminary data.</text>
</comment>
<keyword evidence="1" id="KW-0732">Signal</keyword>
<reference evidence="2" key="2">
    <citation type="submission" date="2021-09" db="EMBL/GenBank/DDBJ databases">
        <authorList>
            <person name="Gilroy R."/>
        </authorList>
    </citation>
    <scope>NUCLEOTIDE SEQUENCE</scope>
    <source>
        <strain evidence="2">CHK55-1828</strain>
    </source>
</reference>
<name>A0A921HW24_9BACT</name>
<evidence type="ECO:0000313" key="3">
    <source>
        <dbReference type="Proteomes" id="UP000717835"/>
    </source>
</evidence>
<organism evidence="2 3">
    <name type="scientific">Mediterranea massiliensis</name>
    <dbReference type="NCBI Taxonomy" id="1841865"/>
    <lineage>
        <taxon>Bacteria</taxon>
        <taxon>Pseudomonadati</taxon>
        <taxon>Bacteroidota</taxon>
        <taxon>Bacteroidia</taxon>
        <taxon>Bacteroidales</taxon>
        <taxon>Bacteroidaceae</taxon>
        <taxon>Mediterranea</taxon>
    </lineage>
</organism>
<dbReference type="EMBL" id="DYVX01000031">
    <property type="protein sequence ID" value="HJF91472.1"/>
    <property type="molecule type" value="Genomic_DNA"/>
</dbReference>
<accession>A0A921HW24</accession>
<reference evidence="2" key="1">
    <citation type="journal article" date="2021" name="PeerJ">
        <title>Extensive microbial diversity within the chicken gut microbiome revealed by metagenomics and culture.</title>
        <authorList>
            <person name="Gilroy R."/>
            <person name="Ravi A."/>
            <person name="Getino M."/>
            <person name="Pursley I."/>
            <person name="Horton D.L."/>
            <person name="Alikhan N.F."/>
            <person name="Baker D."/>
            <person name="Gharbi K."/>
            <person name="Hall N."/>
            <person name="Watson M."/>
            <person name="Adriaenssens E.M."/>
            <person name="Foster-Nyarko E."/>
            <person name="Jarju S."/>
            <person name="Secka A."/>
            <person name="Antonio M."/>
            <person name="Oren A."/>
            <person name="Chaudhuri R.R."/>
            <person name="La Ragione R."/>
            <person name="Hildebrand F."/>
            <person name="Pallen M.J."/>
        </authorList>
    </citation>
    <scope>NUCLEOTIDE SEQUENCE</scope>
    <source>
        <strain evidence="2">CHK55-1828</strain>
    </source>
</reference>
<dbReference type="PROSITE" id="PS51257">
    <property type="entry name" value="PROKAR_LIPOPROTEIN"/>
    <property type="match status" value="1"/>
</dbReference>
<feature type="chain" id="PRO_5037069842" description="Lipoprotein" evidence="1">
    <location>
        <begin position="19"/>
        <end position="181"/>
    </location>
</feature>
<evidence type="ECO:0000313" key="2">
    <source>
        <dbReference type="EMBL" id="HJF91472.1"/>
    </source>
</evidence>
<proteinExistence type="predicted"/>
<dbReference type="Proteomes" id="UP000717835">
    <property type="component" value="Unassembled WGS sequence"/>
</dbReference>
<feature type="signal peptide" evidence="1">
    <location>
        <begin position="1"/>
        <end position="18"/>
    </location>
</feature>
<sequence length="181" mass="20163">MKQCIYYLITALSVLLLAASCKSSKNTAKKSPIKTFVQPCSDLVQSDTNLRAWAMGRSDSETTARKKATTMAYSELAGMLEKTVGEMIEEYATTLSEGKQAASKELLQQKTITTSNRVVKGAKIVCDQWTKDEETGQYANYIVMEINLDTYIRILSDELKKAGNTVDSDLLKELFIKHISK</sequence>
<evidence type="ECO:0008006" key="4">
    <source>
        <dbReference type="Google" id="ProtNLM"/>
    </source>
</evidence>
<dbReference type="AlphaFoldDB" id="A0A921HW24"/>
<dbReference type="RefSeq" id="WP_276826703.1">
    <property type="nucleotide sequence ID" value="NZ_DYVX01000031.1"/>
</dbReference>
<evidence type="ECO:0000256" key="1">
    <source>
        <dbReference type="SAM" id="SignalP"/>
    </source>
</evidence>
<gene>
    <name evidence="2" type="ORF">K8W02_03670</name>
</gene>